<dbReference type="InParanoid" id="A0A1Y1ZC32"/>
<name>A0A1Y1ZC32_9FUNG</name>
<organism evidence="3 4">
    <name type="scientific">Basidiobolus meristosporus CBS 931.73</name>
    <dbReference type="NCBI Taxonomy" id="1314790"/>
    <lineage>
        <taxon>Eukaryota</taxon>
        <taxon>Fungi</taxon>
        <taxon>Fungi incertae sedis</taxon>
        <taxon>Zoopagomycota</taxon>
        <taxon>Entomophthoromycotina</taxon>
        <taxon>Basidiobolomycetes</taxon>
        <taxon>Basidiobolales</taxon>
        <taxon>Basidiobolaceae</taxon>
        <taxon>Basidiobolus</taxon>
    </lineage>
</organism>
<comment type="caution">
    <text evidence="3">The sequence shown here is derived from an EMBL/GenBank/DDBJ whole genome shotgun (WGS) entry which is preliminary data.</text>
</comment>
<evidence type="ECO:0000256" key="1">
    <source>
        <dbReference type="SAM" id="MobiDB-lite"/>
    </source>
</evidence>
<feature type="region of interest" description="Disordered" evidence="1">
    <location>
        <begin position="118"/>
        <end position="165"/>
    </location>
</feature>
<evidence type="ECO:0000313" key="4">
    <source>
        <dbReference type="Proteomes" id="UP000193498"/>
    </source>
</evidence>
<reference evidence="3 4" key="1">
    <citation type="submission" date="2016-07" db="EMBL/GenBank/DDBJ databases">
        <title>Pervasive Adenine N6-methylation of Active Genes in Fungi.</title>
        <authorList>
            <consortium name="DOE Joint Genome Institute"/>
            <person name="Mondo S.J."/>
            <person name="Dannebaum R.O."/>
            <person name="Kuo R.C."/>
            <person name="Labutti K."/>
            <person name="Haridas S."/>
            <person name="Kuo A."/>
            <person name="Salamov A."/>
            <person name="Ahrendt S.R."/>
            <person name="Lipzen A."/>
            <person name="Sullivan W."/>
            <person name="Andreopoulos W.B."/>
            <person name="Clum A."/>
            <person name="Lindquist E."/>
            <person name="Daum C."/>
            <person name="Ramamoorthy G.K."/>
            <person name="Gryganskyi A."/>
            <person name="Culley D."/>
            <person name="Magnuson J.K."/>
            <person name="James T.Y."/>
            <person name="O'Malley M.A."/>
            <person name="Stajich J.E."/>
            <person name="Spatafora J.W."/>
            <person name="Visel A."/>
            <person name="Grigoriev I.V."/>
        </authorList>
    </citation>
    <scope>NUCLEOTIDE SEQUENCE [LARGE SCALE GENOMIC DNA]</scope>
    <source>
        <strain evidence="3 4">CBS 931.73</strain>
    </source>
</reference>
<keyword evidence="2" id="KW-0812">Transmembrane</keyword>
<sequence length="188" mass="21233">MHHLFKEYLYQVIPTLLVSFTLNAIIVSNFLNDYTLIVVYTDLIIQLRLSNDLLVLNRMAASPNNGGTSNGPPSDIKATLEASGTPINSNHLREVSFDTERGFREGTFERFASPRTSAEQYEMNQRGVSTMERQSVSIPRRADQTFPSALSPPPFKRNTKIDEERVGLTEEQRTAYKNMHRFNSSSSG</sequence>
<keyword evidence="4" id="KW-1185">Reference proteome</keyword>
<proteinExistence type="predicted"/>
<keyword evidence="2" id="KW-0472">Membrane</keyword>
<evidence type="ECO:0000313" key="3">
    <source>
        <dbReference type="EMBL" id="ORY07842.1"/>
    </source>
</evidence>
<gene>
    <name evidence="3" type="ORF">K493DRAFT_310053</name>
</gene>
<protein>
    <submittedName>
        <fullName evidence="3">Uncharacterized protein</fullName>
    </submittedName>
</protein>
<accession>A0A1Y1ZC32</accession>
<evidence type="ECO:0000256" key="2">
    <source>
        <dbReference type="SAM" id="Phobius"/>
    </source>
</evidence>
<feature type="compositionally biased region" description="Polar residues" evidence="1">
    <location>
        <begin position="118"/>
        <end position="137"/>
    </location>
</feature>
<keyword evidence="2" id="KW-1133">Transmembrane helix</keyword>
<feature type="transmembrane region" description="Helical" evidence="2">
    <location>
        <begin position="12"/>
        <end position="31"/>
    </location>
</feature>
<dbReference type="AlphaFoldDB" id="A0A1Y1ZC32"/>
<dbReference type="Proteomes" id="UP000193498">
    <property type="component" value="Unassembled WGS sequence"/>
</dbReference>
<dbReference type="EMBL" id="MCFE01000005">
    <property type="protein sequence ID" value="ORY07842.1"/>
    <property type="molecule type" value="Genomic_DNA"/>
</dbReference>